<keyword evidence="9" id="KW-0627">Porphyrin biosynthesis</keyword>
<feature type="repeat" description="TPR" evidence="10">
    <location>
        <begin position="323"/>
        <end position="356"/>
    </location>
</feature>
<dbReference type="PROSITE" id="PS50005">
    <property type="entry name" value="TPR"/>
    <property type="match status" value="1"/>
</dbReference>
<dbReference type="InterPro" id="IPR019734">
    <property type="entry name" value="TPR_rpt"/>
</dbReference>
<feature type="transmembrane region" description="Helical" evidence="11">
    <location>
        <begin position="41"/>
        <end position="62"/>
    </location>
</feature>
<feature type="domain" description="HemY N-terminal" evidence="12">
    <location>
        <begin position="26"/>
        <end position="132"/>
    </location>
</feature>
<keyword evidence="5" id="KW-0997">Cell inner membrane</keyword>
<dbReference type="SUPFAM" id="SSF48452">
    <property type="entry name" value="TPR-like"/>
    <property type="match status" value="2"/>
</dbReference>
<dbReference type="RefSeq" id="WP_045106904.1">
    <property type="nucleotide sequence ID" value="NZ_LN681225.1"/>
</dbReference>
<dbReference type="AlphaFoldDB" id="A0A0A8USR0"/>
<dbReference type="SMART" id="SM00028">
    <property type="entry name" value="TPR"/>
    <property type="match status" value="4"/>
</dbReference>
<keyword evidence="4" id="KW-1003">Cell membrane</keyword>
<dbReference type="GO" id="GO:0006779">
    <property type="term" value="P:porphyrin-containing compound biosynthetic process"/>
    <property type="evidence" value="ECO:0007669"/>
    <property type="project" value="UniProtKB-KW"/>
</dbReference>
<dbReference type="GO" id="GO:0005886">
    <property type="term" value="C:plasma membrane"/>
    <property type="evidence" value="ECO:0007669"/>
    <property type="project" value="UniProtKB-SubCell"/>
</dbReference>
<dbReference type="KEGG" id="lha:LHA_2773"/>
<comment type="pathway">
    <text evidence="3">Porphyrin-containing compound metabolism; protoheme biosynthesis.</text>
</comment>
<dbReference type="InterPro" id="IPR011990">
    <property type="entry name" value="TPR-like_helical_dom_sf"/>
</dbReference>
<reference evidence="14" key="1">
    <citation type="submission" date="2014-09" db="EMBL/GenBank/DDBJ databases">
        <authorList>
            <person name="Gomez-Valero L."/>
        </authorList>
    </citation>
    <scope>NUCLEOTIDE SEQUENCE [LARGE SCALE GENOMIC DNA]</scope>
    <source>
        <strain evidence="14">ATCC35250</strain>
    </source>
</reference>
<evidence type="ECO:0000256" key="6">
    <source>
        <dbReference type="ARBA" id="ARBA00022692"/>
    </source>
</evidence>
<keyword evidence="6 11" id="KW-0812">Transmembrane</keyword>
<evidence type="ECO:0000256" key="1">
    <source>
        <dbReference type="ARBA" id="ARBA00002962"/>
    </source>
</evidence>
<evidence type="ECO:0000256" key="10">
    <source>
        <dbReference type="PROSITE-ProRule" id="PRU00339"/>
    </source>
</evidence>
<evidence type="ECO:0000256" key="2">
    <source>
        <dbReference type="ARBA" id="ARBA00004429"/>
    </source>
</evidence>
<name>A0A0A8USR0_LEGHA</name>
<accession>A0A0A8USR0</accession>
<dbReference type="EMBL" id="LN681225">
    <property type="protein sequence ID" value="CEK11773.1"/>
    <property type="molecule type" value="Genomic_DNA"/>
</dbReference>
<keyword evidence="7 11" id="KW-1133">Transmembrane helix</keyword>
<gene>
    <name evidence="13" type="primary">hemY</name>
    <name evidence="13" type="ORF">LHA_2773</name>
</gene>
<evidence type="ECO:0000313" key="13">
    <source>
        <dbReference type="EMBL" id="CEK11773.1"/>
    </source>
</evidence>
<keyword evidence="10" id="KW-0802">TPR repeat</keyword>
<organism evidence="13 14">
    <name type="scientific">Legionella hackeliae</name>
    <dbReference type="NCBI Taxonomy" id="449"/>
    <lineage>
        <taxon>Bacteria</taxon>
        <taxon>Pseudomonadati</taxon>
        <taxon>Pseudomonadota</taxon>
        <taxon>Gammaproteobacteria</taxon>
        <taxon>Legionellales</taxon>
        <taxon>Legionellaceae</taxon>
        <taxon>Legionella</taxon>
    </lineage>
</organism>
<dbReference type="InterPro" id="IPR010817">
    <property type="entry name" value="HemY_N"/>
</dbReference>
<keyword evidence="14" id="KW-1185">Reference proteome</keyword>
<keyword evidence="8 11" id="KW-0472">Membrane</keyword>
<dbReference type="GO" id="GO:0042168">
    <property type="term" value="P:heme metabolic process"/>
    <property type="evidence" value="ECO:0007669"/>
    <property type="project" value="InterPro"/>
</dbReference>
<protein>
    <submittedName>
        <fullName evidence="13">Protoporphyrinogen IX and coproporphyrinogen III oxidase HemY</fullName>
    </submittedName>
</protein>
<evidence type="ECO:0000256" key="9">
    <source>
        <dbReference type="ARBA" id="ARBA00023244"/>
    </source>
</evidence>
<evidence type="ECO:0000256" key="4">
    <source>
        <dbReference type="ARBA" id="ARBA00022475"/>
    </source>
</evidence>
<proteinExistence type="predicted"/>
<evidence type="ECO:0000259" key="12">
    <source>
        <dbReference type="Pfam" id="PF07219"/>
    </source>
</evidence>
<dbReference type="Proteomes" id="UP000032803">
    <property type="component" value="Chromosome I"/>
</dbReference>
<sequence length="392" mass="44790">MIRVLLIFIVLLVSVWIGVQLNRDPGYLLIAINHWTIETSLWVAILGLILVFFILHAVLLILSKISKSPATFRRWQAKRRVQKAQAKTQRGLIEFSEGHWAQAKNHLIKALPDTDSPLLNYLTAARAAQEMGDNKLRDDYLREAQQSMPDAKIAVELTQAQLQLANKQWEQALATLRHLQDLAPNHPYVLKLLMRLYKEVKDWPQLIALLPALKKNHVLSEKGFDLLRHQAYLEAMTELTEPEALNKMVASLPKDLRDNAELMAIYCNFLLERHEDVKAEPILRHCLRKQFDEKLITLYGQLNLGDKPLIFAESLVKKNPDSAALYLCLGRLSLRNNLWGKARHYFEKSLSITPEAASYLELGKLLERLNDQAGACEAYRQGLTLTINQVSV</sequence>
<comment type="subcellular location">
    <subcellularLocation>
        <location evidence="2">Cell inner membrane</location>
        <topology evidence="2">Multi-pass membrane protein</topology>
    </subcellularLocation>
</comment>
<evidence type="ECO:0000256" key="11">
    <source>
        <dbReference type="SAM" id="Phobius"/>
    </source>
</evidence>
<evidence type="ECO:0000256" key="7">
    <source>
        <dbReference type="ARBA" id="ARBA00022989"/>
    </source>
</evidence>
<evidence type="ECO:0000256" key="3">
    <source>
        <dbReference type="ARBA" id="ARBA00004744"/>
    </source>
</evidence>
<dbReference type="NCBIfam" id="TIGR00540">
    <property type="entry name" value="TPR_hemY_coli"/>
    <property type="match status" value="1"/>
</dbReference>
<dbReference type="OrthoDB" id="7053339at2"/>
<dbReference type="Gene3D" id="1.25.40.10">
    <property type="entry name" value="Tetratricopeptide repeat domain"/>
    <property type="match status" value="2"/>
</dbReference>
<dbReference type="Pfam" id="PF07219">
    <property type="entry name" value="HemY_N"/>
    <property type="match status" value="1"/>
</dbReference>
<dbReference type="HOGENOM" id="CLU_037501_2_1_6"/>
<evidence type="ECO:0000256" key="8">
    <source>
        <dbReference type="ARBA" id="ARBA00023136"/>
    </source>
</evidence>
<evidence type="ECO:0000256" key="5">
    <source>
        <dbReference type="ARBA" id="ARBA00022519"/>
    </source>
</evidence>
<dbReference type="InterPro" id="IPR005254">
    <property type="entry name" value="Heme_biosyn_assoc_TPR_pro"/>
</dbReference>
<comment type="function">
    <text evidence="1">Involved in a late step of protoheme IX synthesis.</text>
</comment>
<dbReference type="STRING" id="449.LHA_2773"/>
<dbReference type="PATRIC" id="fig|449.7.peg.2420"/>
<evidence type="ECO:0000313" key="14">
    <source>
        <dbReference type="Proteomes" id="UP000032803"/>
    </source>
</evidence>
<dbReference type="UniPathway" id="UPA00252"/>
<dbReference type="Pfam" id="PF13181">
    <property type="entry name" value="TPR_8"/>
    <property type="match status" value="1"/>
</dbReference>